<organism evidence="3 4">
    <name type="scientific">Actinomycetospora lemnae</name>
    <dbReference type="NCBI Taxonomy" id="3019891"/>
    <lineage>
        <taxon>Bacteria</taxon>
        <taxon>Bacillati</taxon>
        <taxon>Actinomycetota</taxon>
        <taxon>Actinomycetes</taxon>
        <taxon>Pseudonocardiales</taxon>
        <taxon>Pseudonocardiaceae</taxon>
        <taxon>Actinomycetospora</taxon>
    </lineage>
</organism>
<dbReference type="GO" id="GO:0016787">
    <property type="term" value="F:hydrolase activity"/>
    <property type="evidence" value="ECO:0007669"/>
    <property type="project" value="UniProtKB-KW"/>
</dbReference>
<evidence type="ECO:0000256" key="1">
    <source>
        <dbReference type="SAM" id="SignalP"/>
    </source>
</evidence>
<evidence type="ECO:0000313" key="4">
    <source>
        <dbReference type="Proteomes" id="UP001300763"/>
    </source>
</evidence>
<dbReference type="Gene3D" id="2.60.120.200">
    <property type="match status" value="1"/>
</dbReference>
<protein>
    <submittedName>
        <fullName evidence="3">Glycoside hydrolase family 16 protein</fullName>
    </submittedName>
</protein>
<dbReference type="RefSeq" id="WP_274198945.1">
    <property type="nucleotide sequence ID" value="NZ_JAQZAO010000001.1"/>
</dbReference>
<dbReference type="PROSITE" id="PS51762">
    <property type="entry name" value="GH16_2"/>
    <property type="match status" value="1"/>
</dbReference>
<dbReference type="SUPFAM" id="SSF49899">
    <property type="entry name" value="Concanavalin A-like lectins/glucanases"/>
    <property type="match status" value="1"/>
</dbReference>
<dbReference type="Proteomes" id="UP001300763">
    <property type="component" value="Unassembled WGS sequence"/>
</dbReference>
<evidence type="ECO:0000259" key="2">
    <source>
        <dbReference type="PROSITE" id="PS51762"/>
    </source>
</evidence>
<evidence type="ECO:0000313" key="3">
    <source>
        <dbReference type="EMBL" id="MDD7964418.1"/>
    </source>
</evidence>
<proteinExistence type="predicted"/>
<feature type="chain" id="PRO_5045922972" evidence="1">
    <location>
        <begin position="21"/>
        <end position="226"/>
    </location>
</feature>
<feature type="signal peptide" evidence="1">
    <location>
        <begin position="1"/>
        <end position="20"/>
    </location>
</feature>
<dbReference type="CDD" id="cd00413">
    <property type="entry name" value="Glyco_hydrolase_16"/>
    <property type="match status" value="1"/>
</dbReference>
<comment type="caution">
    <text evidence="3">The sequence shown here is derived from an EMBL/GenBank/DDBJ whole genome shotgun (WGS) entry which is preliminary data.</text>
</comment>
<feature type="domain" description="GH16" evidence="2">
    <location>
        <begin position="16"/>
        <end position="226"/>
    </location>
</feature>
<keyword evidence="4" id="KW-1185">Reference proteome</keyword>
<accession>A0ABT5SNK2</accession>
<sequence length="226" mass="23942">MRASLLALVLLLALTPACEAAPVDAPGPGGFVEEFDGLDPQRWTRGDHALGRGRVDPANVRVTGGRLELVLPAGRLDGAEVATGPLPATGVATARLRVADAPGSLTGFFFYAPPDLAHEVDIEVHGERRGRVLFTTHAGGRTTHTTEQELGFDPTADAHEYTITRAPGTVTFAVDGRALVTWTDGVPGEALPLYLNAWFPTWLDGGPPASDRATTVERVTFTAEVR</sequence>
<reference evidence="3 4" key="1">
    <citation type="submission" date="2023-02" db="EMBL/GenBank/DDBJ databases">
        <title>Genome sequencing required for Actinomycetospora new species description.</title>
        <authorList>
            <person name="Saimee Y."/>
            <person name="Duangmal K."/>
        </authorList>
    </citation>
    <scope>NUCLEOTIDE SEQUENCE [LARGE SCALE GENOMIC DNA]</scope>
    <source>
        <strain evidence="3 4">DW7H6</strain>
    </source>
</reference>
<dbReference type="EMBL" id="JAQZAO010000001">
    <property type="protein sequence ID" value="MDD7964418.1"/>
    <property type="molecule type" value="Genomic_DNA"/>
</dbReference>
<name>A0ABT5SNK2_9PSEU</name>
<keyword evidence="3" id="KW-0378">Hydrolase</keyword>
<dbReference type="Pfam" id="PF00722">
    <property type="entry name" value="Glyco_hydro_16"/>
    <property type="match status" value="1"/>
</dbReference>
<keyword evidence="1" id="KW-0732">Signal</keyword>
<dbReference type="InterPro" id="IPR000757">
    <property type="entry name" value="Beta-glucanase-like"/>
</dbReference>
<dbReference type="InterPro" id="IPR013320">
    <property type="entry name" value="ConA-like_dom_sf"/>
</dbReference>
<gene>
    <name evidence="3" type="ORF">PGB27_03575</name>
</gene>